<comment type="catalytic activity">
    <reaction evidence="5">
        <text>ATP + H2O + polyamine-[polyamine-binding protein]Side 1 = ADP + phosphate + polyamineSide 2 + [polyamine-binding protein]Side 1.</text>
        <dbReference type="EC" id="7.6.2.11"/>
    </reaction>
</comment>
<dbReference type="PANTHER" id="PTHR42781:SF4">
    <property type="entry name" value="SPERMIDINE_PUTRESCINE IMPORT ATP-BINDING PROTEIN POTA"/>
    <property type="match status" value="1"/>
</dbReference>
<dbReference type="CDD" id="cd03300">
    <property type="entry name" value="ABC_PotA_N"/>
    <property type="match status" value="1"/>
</dbReference>
<name>A0ABS6ESB6_9FIRM</name>
<organism evidence="7 8">
    <name type="scientific">Butyricicoccus intestinisimiae</name>
    <dbReference type="NCBI Taxonomy" id="2841509"/>
    <lineage>
        <taxon>Bacteria</taxon>
        <taxon>Bacillati</taxon>
        <taxon>Bacillota</taxon>
        <taxon>Clostridia</taxon>
        <taxon>Eubacteriales</taxon>
        <taxon>Butyricicoccaceae</taxon>
        <taxon>Butyricicoccus</taxon>
    </lineage>
</organism>
<dbReference type="Proteomes" id="UP000783588">
    <property type="component" value="Unassembled WGS sequence"/>
</dbReference>
<dbReference type="InterPro" id="IPR017871">
    <property type="entry name" value="ABC_transporter-like_CS"/>
</dbReference>
<evidence type="ECO:0000256" key="5">
    <source>
        <dbReference type="RuleBase" id="RU364083"/>
    </source>
</evidence>
<keyword evidence="2 5" id="KW-1003">Cell membrane</keyword>
<evidence type="ECO:0000313" key="8">
    <source>
        <dbReference type="Proteomes" id="UP000783588"/>
    </source>
</evidence>
<evidence type="ECO:0000256" key="4">
    <source>
        <dbReference type="ARBA" id="ARBA00023136"/>
    </source>
</evidence>
<evidence type="ECO:0000313" key="7">
    <source>
        <dbReference type="EMBL" id="MBU5490591.1"/>
    </source>
</evidence>
<protein>
    <recommendedName>
        <fullName evidence="5">Spermidine/putrescine import ATP-binding protein PotA</fullName>
        <ecNumber evidence="5">7.6.2.11</ecNumber>
    </recommendedName>
</protein>
<gene>
    <name evidence="5" type="primary">potA</name>
    <name evidence="7" type="ORF">KQI75_08145</name>
</gene>
<dbReference type="NCBIfam" id="TIGR01187">
    <property type="entry name" value="potA"/>
    <property type="match status" value="1"/>
</dbReference>
<dbReference type="InterPro" id="IPR005893">
    <property type="entry name" value="PotA-like"/>
</dbReference>
<comment type="caution">
    <text evidence="7">The sequence shown here is derived from an EMBL/GenBank/DDBJ whole genome shotgun (WGS) entry which is preliminary data.</text>
</comment>
<dbReference type="InterPro" id="IPR003439">
    <property type="entry name" value="ABC_transporter-like_ATP-bd"/>
</dbReference>
<dbReference type="EC" id="7.6.2.11" evidence="5"/>
<accession>A0ABS6ESB6</accession>
<comment type="similarity">
    <text evidence="5">Belongs to the ABC transporter superfamily. Spermidine/putrescine importer (TC 3.A.1.11.1) family.</text>
</comment>
<dbReference type="Pfam" id="PF08402">
    <property type="entry name" value="TOBE_2"/>
    <property type="match status" value="1"/>
</dbReference>
<evidence type="ECO:0000256" key="1">
    <source>
        <dbReference type="ARBA" id="ARBA00022448"/>
    </source>
</evidence>
<dbReference type="EMBL" id="JAHLQI010000003">
    <property type="protein sequence ID" value="MBU5490591.1"/>
    <property type="molecule type" value="Genomic_DNA"/>
</dbReference>
<keyword evidence="8" id="KW-1185">Reference proteome</keyword>
<keyword evidence="5 7" id="KW-0067">ATP-binding</keyword>
<keyword evidence="4 5" id="KW-0472">Membrane</keyword>
<reference evidence="7 8" key="1">
    <citation type="submission" date="2021-06" db="EMBL/GenBank/DDBJ databases">
        <authorList>
            <person name="Sun Q."/>
            <person name="Li D."/>
        </authorList>
    </citation>
    <scope>NUCLEOTIDE SEQUENCE [LARGE SCALE GENOMIC DNA]</scope>
    <source>
        <strain evidence="7 8">MSJd-7</strain>
    </source>
</reference>
<comment type="subunit">
    <text evidence="5">The complex is composed of two ATP-binding proteins (PotA), two transmembrane proteins (PotB and PotC) and a solute-binding protein (PotD).</text>
</comment>
<keyword evidence="5" id="KW-0547">Nucleotide-binding</keyword>
<keyword evidence="1 5" id="KW-0813">Transport</keyword>
<evidence type="ECO:0000256" key="3">
    <source>
        <dbReference type="ARBA" id="ARBA00022967"/>
    </source>
</evidence>
<dbReference type="PROSITE" id="PS00211">
    <property type="entry name" value="ABC_TRANSPORTER_1"/>
    <property type="match status" value="1"/>
</dbReference>
<dbReference type="Pfam" id="PF00005">
    <property type="entry name" value="ABC_tran"/>
    <property type="match status" value="1"/>
</dbReference>
<dbReference type="PANTHER" id="PTHR42781">
    <property type="entry name" value="SPERMIDINE/PUTRESCINE IMPORT ATP-BINDING PROTEIN POTA"/>
    <property type="match status" value="1"/>
</dbReference>
<sequence>MKKLIEIKNIVKDFDGQRVLNGISLDIHENEFVTLLGPSGCGKTTLLRIIAGFLDADDGQVLFDGKDISGLPPYKREVNTVFQKYALFPHLNVYDNIAFGLNLKKQPKDIIEQKVKRMLRLVGLSGFDKRRITQMSGGQQQRVAIARALVNEPKVLLLDEPLGALDLKLRKEMQRELKNIQQEVGITFIFVTHDQEEALTMSDTIVVMKGGNIEQIGSPVDIYNEPVNRYVANFIGESNITDGVMPCDNRVIFDGHPFDCVDGGFAPNEEVDVVIRPEDLDIVAPEDGLLRGRVKSVLFKGVHYDTIVETRQGTSITVKMNITEEKPVINEEAGELMDADSFYLDKEDVAELTESMIIARANAQAWKKDTEEWVSISKISYDIKPENGRYPVTFSTASGTTVTVDMIVEDANRVQSEEYQEEIYAVNFSKSVDDIRESMTLDNDLMIWADASAWSLAPQDEGARIKITDVIYDFDWENITPGVYDITFATKGSEYKVATTDRTEPGDLVGLRFTPDDIHIMRKGD</sequence>
<evidence type="ECO:0000259" key="6">
    <source>
        <dbReference type="PROSITE" id="PS50893"/>
    </source>
</evidence>
<feature type="domain" description="ABC transporter" evidence="6">
    <location>
        <begin position="5"/>
        <end position="235"/>
    </location>
</feature>
<dbReference type="SMART" id="SM00382">
    <property type="entry name" value="AAA"/>
    <property type="match status" value="1"/>
</dbReference>
<dbReference type="InterPro" id="IPR017879">
    <property type="entry name" value="PotA_ATP-bd"/>
</dbReference>
<dbReference type="InterPro" id="IPR003593">
    <property type="entry name" value="AAA+_ATPase"/>
</dbReference>
<keyword evidence="3 5" id="KW-1278">Translocase</keyword>
<proteinExistence type="inferred from homology"/>
<dbReference type="InterPro" id="IPR013611">
    <property type="entry name" value="Transp-assoc_OB_typ2"/>
</dbReference>
<dbReference type="PROSITE" id="PS50893">
    <property type="entry name" value="ABC_TRANSPORTER_2"/>
    <property type="match status" value="1"/>
</dbReference>
<dbReference type="GO" id="GO:0005524">
    <property type="term" value="F:ATP binding"/>
    <property type="evidence" value="ECO:0007669"/>
    <property type="project" value="UniProtKB-KW"/>
</dbReference>
<comment type="function">
    <text evidence="5">Part of the ABC transporter complex PotABCD involved in spermidine/putrescine import. Responsible for energy coupling to the transport system.</text>
</comment>
<evidence type="ECO:0000256" key="2">
    <source>
        <dbReference type="ARBA" id="ARBA00022475"/>
    </source>
</evidence>
<dbReference type="InterPro" id="IPR050093">
    <property type="entry name" value="ABC_SmlMolc_Importer"/>
</dbReference>